<dbReference type="Proteomes" id="UP000317716">
    <property type="component" value="Unassembled WGS sequence"/>
</dbReference>
<dbReference type="InterPro" id="IPR050445">
    <property type="entry name" value="Bact_polysacc_biosynth/exp"/>
</dbReference>
<dbReference type="PANTHER" id="PTHR32309">
    <property type="entry name" value="TYROSINE-PROTEIN KINASE"/>
    <property type="match status" value="1"/>
</dbReference>
<organism evidence="4 5">
    <name type="scientific">Eiseniibacteriota bacterium</name>
    <dbReference type="NCBI Taxonomy" id="2212470"/>
    <lineage>
        <taxon>Bacteria</taxon>
        <taxon>Candidatus Eiseniibacteriota</taxon>
    </lineage>
</organism>
<sequence>MTRIFDALRKARTLGTPPAPSFPPAPVGSSAHAARVPTPGPPVLLARAGEPSAALLPPPALVPLPSLLSLSDEVQREMGTLRVHIEAALTERTPRTVMVMSAQGGEGTTTVATQFATTLARDDSLRVLLVDAHGRRPALSKWVASDAQRRAGAIAKRKPASADPDPDPAAERLRLLPLGGEHWNPNGIAAQSMRQLLDSVEANFDWIIVDGPPVLESPDAASLAAVADGVAIVVQAGRTKRPVLSRSVDLLRKAGAHVLGTVLNRRRLEIPGFIYRRI</sequence>
<keyword evidence="2" id="KW-0067">ATP-binding</keyword>
<keyword evidence="4" id="KW-0418">Kinase</keyword>
<feature type="compositionally biased region" description="Pro residues" evidence="3">
    <location>
        <begin position="17"/>
        <end position="26"/>
    </location>
</feature>
<dbReference type="SUPFAM" id="SSF52540">
    <property type="entry name" value="P-loop containing nucleoside triphosphate hydrolases"/>
    <property type="match status" value="1"/>
</dbReference>
<gene>
    <name evidence="4" type="ORF">E6K72_13295</name>
</gene>
<dbReference type="PANTHER" id="PTHR32309:SF13">
    <property type="entry name" value="FERRIC ENTEROBACTIN TRANSPORT PROTEIN FEPE"/>
    <property type="match status" value="1"/>
</dbReference>
<proteinExistence type="predicted"/>
<dbReference type="GO" id="GO:0005886">
    <property type="term" value="C:plasma membrane"/>
    <property type="evidence" value="ECO:0007669"/>
    <property type="project" value="TreeGrafter"/>
</dbReference>
<name>A0A538SA26_UNCEI</name>
<accession>A0A538SA26</accession>
<dbReference type="InterPro" id="IPR005702">
    <property type="entry name" value="Wzc-like_C"/>
</dbReference>
<keyword evidence="4" id="KW-0808">Transferase</keyword>
<evidence type="ECO:0000256" key="1">
    <source>
        <dbReference type="ARBA" id="ARBA00022741"/>
    </source>
</evidence>
<dbReference type="EMBL" id="VBOS01000491">
    <property type="protein sequence ID" value="TMQ48228.1"/>
    <property type="molecule type" value="Genomic_DNA"/>
</dbReference>
<evidence type="ECO:0000313" key="5">
    <source>
        <dbReference type="Proteomes" id="UP000317716"/>
    </source>
</evidence>
<evidence type="ECO:0000256" key="2">
    <source>
        <dbReference type="ARBA" id="ARBA00022840"/>
    </source>
</evidence>
<evidence type="ECO:0000256" key="3">
    <source>
        <dbReference type="SAM" id="MobiDB-lite"/>
    </source>
</evidence>
<dbReference type="InterPro" id="IPR027417">
    <property type="entry name" value="P-loop_NTPase"/>
</dbReference>
<dbReference type="Pfam" id="PF06564">
    <property type="entry name" value="CBP_BcsQ"/>
    <property type="match status" value="1"/>
</dbReference>
<feature type="region of interest" description="Disordered" evidence="3">
    <location>
        <begin position="12"/>
        <end position="34"/>
    </location>
</feature>
<dbReference type="AlphaFoldDB" id="A0A538SA26"/>
<comment type="caution">
    <text evidence="4">The sequence shown here is derived from an EMBL/GenBank/DDBJ whole genome shotgun (WGS) entry which is preliminary data.</text>
</comment>
<dbReference type="GO" id="GO:0004713">
    <property type="term" value="F:protein tyrosine kinase activity"/>
    <property type="evidence" value="ECO:0007669"/>
    <property type="project" value="TreeGrafter"/>
</dbReference>
<dbReference type="InterPro" id="IPR017746">
    <property type="entry name" value="Cellulose_synthase_operon_BcsQ"/>
</dbReference>
<protein>
    <submittedName>
        <fullName evidence="4">CpsD/CapB family tyrosine-protein kinase</fullName>
    </submittedName>
</protein>
<reference evidence="4 5" key="1">
    <citation type="journal article" date="2019" name="Nat. Microbiol.">
        <title>Mediterranean grassland soil C-N compound turnover is dependent on rainfall and depth, and is mediated by genomically divergent microorganisms.</title>
        <authorList>
            <person name="Diamond S."/>
            <person name="Andeer P.F."/>
            <person name="Li Z."/>
            <person name="Crits-Christoph A."/>
            <person name="Burstein D."/>
            <person name="Anantharaman K."/>
            <person name="Lane K.R."/>
            <person name="Thomas B.C."/>
            <person name="Pan C."/>
            <person name="Northen T.R."/>
            <person name="Banfield J.F."/>
        </authorList>
    </citation>
    <scope>NUCLEOTIDE SEQUENCE [LARGE SCALE GENOMIC DNA]</scope>
    <source>
        <strain evidence="4">WS_2</strain>
    </source>
</reference>
<keyword evidence="1" id="KW-0547">Nucleotide-binding</keyword>
<dbReference type="CDD" id="cd05387">
    <property type="entry name" value="BY-kinase"/>
    <property type="match status" value="1"/>
</dbReference>
<dbReference type="Gene3D" id="3.40.50.300">
    <property type="entry name" value="P-loop containing nucleotide triphosphate hydrolases"/>
    <property type="match status" value="1"/>
</dbReference>
<evidence type="ECO:0000313" key="4">
    <source>
        <dbReference type="EMBL" id="TMQ48228.1"/>
    </source>
</evidence>